<keyword evidence="2" id="KW-1185">Reference proteome</keyword>
<gene>
    <name evidence="1" type="ORF">V6N12_007973</name>
</gene>
<dbReference type="Proteomes" id="UP001472677">
    <property type="component" value="Unassembled WGS sequence"/>
</dbReference>
<protein>
    <submittedName>
        <fullName evidence="1">Uncharacterized protein</fullName>
    </submittedName>
</protein>
<reference evidence="1 2" key="1">
    <citation type="journal article" date="2024" name="G3 (Bethesda)">
        <title>Genome assembly of Hibiscus sabdariffa L. provides insights into metabolisms of medicinal natural products.</title>
        <authorList>
            <person name="Kim T."/>
        </authorList>
    </citation>
    <scope>NUCLEOTIDE SEQUENCE [LARGE SCALE GENOMIC DNA]</scope>
    <source>
        <strain evidence="1">TK-2024</strain>
        <tissue evidence="1">Old leaves</tissue>
    </source>
</reference>
<evidence type="ECO:0000313" key="1">
    <source>
        <dbReference type="EMBL" id="KAK8510096.1"/>
    </source>
</evidence>
<name>A0ABR2BSG5_9ROSI</name>
<evidence type="ECO:0000313" key="2">
    <source>
        <dbReference type="Proteomes" id="UP001472677"/>
    </source>
</evidence>
<dbReference type="EMBL" id="JBBPBM010000088">
    <property type="protein sequence ID" value="KAK8510096.1"/>
    <property type="molecule type" value="Genomic_DNA"/>
</dbReference>
<proteinExistence type="predicted"/>
<organism evidence="1 2">
    <name type="scientific">Hibiscus sabdariffa</name>
    <name type="common">roselle</name>
    <dbReference type="NCBI Taxonomy" id="183260"/>
    <lineage>
        <taxon>Eukaryota</taxon>
        <taxon>Viridiplantae</taxon>
        <taxon>Streptophyta</taxon>
        <taxon>Embryophyta</taxon>
        <taxon>Tracheophyta</taxon>
        <taxon>Spermatophyta</taxon>
        <taxon>Magnoliopsida</taxon>
        <taxon>eudicotyledons</taxon>
        <taxon>Gunneridae</taxon>
        <taxon>Pentapetalae</taxon>
        <taxon>rosids</taxon>
        <taxon>malvids</taxon>
        <taxon>Malvales</taxon>
        <taxon>Malvaceae</taxon>
        <taxon>Malvoideae</taxon>
        <taxon>Hibiscus</taxon>
    </lineage>
</organism>
<sequence>MGKGSKEGVWKGLQVHKSSASKTARSNVVEWVKTVQAQVDLIGESAMVDESVAPQPLPILEANEGDVCDMKTITEMSNKEEQQEDDHTSI</sequence>
<comment type="caution">
    <text evidence="1">The sequence shown here is derived from an EMBL/GenBank/DDBJ whole genome shotgun (WGS) entry which is preliminary data.</text>
</comment>
<accession>A0ABR2BSG5</accession>